<dbReference type="Pfam" id="PF00622">
    <property type="entry name" value="SPRY"/>
    <property type="match status" value="1"/>
</dbReference>
<keyword evidence="9" id="KW-1185">Reference proteome</keyword>
<dbReference type="CDD" id="cd12910">
    <property type="entry name" value="SPRY_SSH4_like"/>
    <property type="match status" value="1"/>
</dbReference>
<comment type="subcellular location">
    <subcellularLocation>
        <location evidence="1">Membrane</location>
        <topology evidence="1">Single-pass membrane protein</topology>
    </subcellularLocation>
</comment>
<dbReference type="Gene3D" id="2.60.120.920">
    <property type="match status" value="1"/>
</dbReference>
<gene>
    <name evidence="8" type="ORF">INT45_001919</name>
</gene>
<feature type="compositionally biased region" description="Polar residues" evidence="5">
    <location>
        <begin position="330"/>
        <end position="341"/>
    </location>
</feature>
<keyword evidence="4 6" id="KW-0472">Membrane</keyword>
<dbReference type="SMART" id="SM00449">
    <property type="entry name" value="SPRY"/>
    <property type="match status" value="1"/>
</dbReference>
<feature type="domain" description="B30.2/SPRY" evidence="7">
    <location>
        <begin position="58"/>
        <end position="260"/>
    </location>
</feature>
<evidence type="ECO:0000256" key="6">
    <source>
        <dbReference type="SAM" id="Phobius"/>
    </source>
</evidence>
<keyword evidence="2 6" id="KW-0812">Transmembrane</keyword>
<feature type="compositionally biased region" description="Polar residues" evidence="5">
    <location>
        <begin position="356"/>
        <end position="365"/>
    </location>
</feature>
<dbReference type="PROSITE" id="PS50188">
    <property type="entry name" value="B302_SPRY"/>
    <property type="match status" value="1"/>
</dbReference>
<evidence type="ECO:0000256" key="2">
    <source>
        <dbReference type="ARBA" id="ARBA00022692"/>
    </source>
</evidence>
<name>A0A8H7S7Y3_9FUNG</name>
<protein>
    <recommendedName>
        <fullName evidence="7">B30.2/SPRY domain-containing protein</fullName>
    </recommendedName>
</protein>
<feature type="transmembrane region" description="Helical" evidence="6">
    <location>
        <begin position="6"/>
        <end position="26"/>
    </location>
</feature>
<dbReference type="InterPro" id="IPR050618">
    <property type="entry name" value="Ubq-SigPath_Reg"/>
</dbReference>
<accession>A0A8H7S7Y3</accession>
<feature type="compositionally biased region" description="Low complexity" evidence="5">
    <location>
        <begin position="305"/>
        <end position="323"/>
    </location>
</feature>
<dbReference type="AlphaFoldDB" id="A0A8H7S7Y3"/>
<evidence type="ECO:0000313" key="8">
    <source>
        <dbReference type="EMBL" id="KAG2223785.1"/>
    </source>
</evidence>
<dbReference type="InterPro" id="IPR013320">
    <property type="entry name" value="ConA-like_dom_sf"/>
</dbReference>
<comment type="caution">
    <text evidence="8">The sequence shown here is derived from an EMBL/GenBank/DDBJ whole genome shotgun (WGS) entry which is preliminary data.</text>
</comment>
<feature type="compositionally biased region" description="Polar residues" evidence="5">
    <location>
        <begin position="423"/>
        <end position="434"/>
    </location>
</feature>
<reference evidence="8 9" key="1">
    <citation type="submission" date="2020-12" db="EMBL/GenBank/DDBJ databases">
        <title>Metabolic potential, ecology and presence of endohyphal bacteria is reflected in genomic diversity of Mucoromycotina.</title>
        <authorList>
            <person name="Muszewska A."/>
            <person name="Okrasinska A."/>
            <person name="Steczkiewicz K."/>
            <person name="Drgas O."/>
            <person name="Orlowska M."/>
            <person name="Perlinska-Lenart U."/>
            <person name="Aleksandrzak-Piekarczyk T."/>
            <person name="Szatraj K."/>
            <person name="Zielenkiewicz U."/>
            <person name="Pilsyk S."/>
            <person name="Malc E."/>
            <person name="Mieczkowski P."/>
            <person name="Kruszewska J.S."/>
            <person name="Biernat P."/>
            <person name="Pawlowska J."/>
        </authorList>
    </citation>
    <scope>NUCLEOTIDE SEQUENCE [LARGE SCALE GENOMIC DNA]</scope>
    <source>
        <strain evidence="8 9">CBS 142.35</strain>
    </source>
</reference>
<dbReference type="EMBL" id="JAEPRB010000054">
    <property type="protein sequence ID" value="KAG2223785.1"/>
    <property type="molecule type" value="Genomic_DNA"/>
</dbReference>
<feature type="compositionally biased region" description="Low complexity" evidence="5">
    <location>
        <begin position="400"/>
        <end position="419"/>
    </location>
</feature>
<evidence type="ECO:0000313" key="9">
    <source>
        <dbReference type="Proteomes" id="UP000646827"/>
    </source>
</evidence>
<evidence type="ECO:0000256" key="3">
    <source>
        <dbReference type="ARBA" id="ARBA00022989"/>
    </source>
</evidence>
<evidence type="ECO:0000256" key="5">
    <source>
        <dbReference type="SAM" id="MobiDB-lite"/>
    </source>
</evidence>
<dbReference type="SUPFAM" id="SSF49899">
    <property type="entry name" value="Concanavalin A-like lectins/glucanases"/>
    <property type="match status" value="1"/>
</dbReference>
<sequence>MDSSYTWIFIVGVVVFFLVIIVLLCFTKAGGDRLFLGGTDDPECASEFEETPSLLATLSEDARISYEQAKVFQQRYPPDSIPTDITLSQFVSIQEKGVSAFEFEGDMESNSFVSARTEIQFFSGENCVQTNLPLPRNQDVYYWEAKMFEKPTTTTVAVGVATKPYPYFRLPGWNRHSIAFFSDTGYKHFNNPFQGKPYGAAFQEGDVVGVGYRHRSGTIFFTRNGRRLDDACTGLRWNLFPTIGANGPCQVHVNLGQMGFVFVEANVKKWGLAPMHGTLAPPPAYGLEAGSLLLERGTAGAEGATTPTITTTSTTTNTTISPSRSHPPIFNSSRTRNIQQSYDEDDDERPLIQIDIPQNNGNSNRYPPHSPPEYSTFPRSPAIRPPALTRYASDTDTDDNISASSSSSSTCGSSNNSSAGLVSHQNTNRGLLFD</sequence>
<keyword evidence="3 6" id="KW-1133">Transmembrane helix</keyword>
<dbReference type="InterPro" id="IPR043136">
    <property type="entry name" value="B30.2/SPRY_sf"/>
</dbReference>
<proteinExistence type="predicted"/>
<dbReference type="PANTHER" id="PTHR12864">
    <property type="entry name" value="RAN BINDING PROTEIN 9-RELATED"/>
    <property type="match status" value="1"/>
</dbReference>
<evidence type="ECO:0000256" key="1">
    <source>
        <dbReference type="ARBA" id="ARBA00004167"/>
    </source>
</evidence>
<dbReference type="InterPro" id="IPR035780">
    <property type="entry name" value="SPRY_Ssh4-like"/>
</dbReference>
<feature type="region of interest" description="Disordered" evidence="5">
    <location>
        <begin position="301"/>
        <end position="434"/>
    </location>
</feature>
<dbReference type="InterPro" id="IPR003877">
    <property type="entry name" value="SPRY_dom"/>
</dbReference>
<dbReference type="GO" id="GO:0016020">
    <property type="term" value="C:membrane"/>
    <property type="evidence" value="ECO:0007669"/>
    <property type="project" value="UniProtKB-SubCell"/>
</dbReference>
<evidence type="ECO:0000256" key="4">
    <source>
        <dbReference type="ARBA" id="ARBA00023136"/>
    </source>
</evidence>
<organism evidence="8 9">
    <name type="scientific">Circinella minor</name>
    <dbReference type="NCBI Taxonomy" id="1195481"/>
    <lineage>
        <taxon>Eukaryota</taxon>
        <taxon>Fungi</taxon>
        <taxon>Fungi incertae sedis</taxon>
        <taxon>Mucoromycota</taxon>
        <taxon>Mucoromycotina</taxon>
        <taxon>Mucoromycetes</taxon>
        <taxon>Mucorales</taxon>
        <taxon>Lichtheimiaceae</taxon>
        <taxon>Circinella</taxon>
    </lineage>
</organism>
<dbReference type="InterPro" id="IPR001870">
    <property type="entry name" value="B30.2/SPRY"/>
</dbReference>
<evidence type="ECO:0000259" key="7">
    <source>
        <dbReference type="PROSITE" id="PS50188"/>
    </source>
</evidence>
<dbReference type="Proteomes" id="UP000646827">
    <property type="component" value="Unassembled WGS sequence"/>
</dbReference>
<dbReference type="OrthoDB" id="258495at2759"/>